<evidence type="ECO:0000256" key="1">
    <source>
        <dbReference type="SAM" id="MobiDB-lite"/>
    </source>
</evidence>
<organism evidence="4">
    <name type="scientific">Dissoconium aciculare CBS 342.82</name>
    <dbReference type="NCBI Taxonomy" id="1314786"/>
    <lineage>
        <taxon>Eukaryota</taxon>
        <taxon>Fungi</taxon>
        <taxon>Dikarya</taxon>
        <taxon>Ascomycota</taxon>
        <taxon>Pezizomycotina</taxon>
        <taxon>Dothideomycetes</taxon>
        <taxon>Dothideomycetidae</taxon>
        <taxon>Mycosphaerellales</taxon>
        <taxon>Dissoconiaceae</taxon>
        <taxon>Dissoconium</taxon>
    </lineage>
</organism>
<dbReference type="AlphaFoldDB" id="A0A6J3MDB6"/>
<proteinExistence type="predicted"/>
<name>A0A6J3MDB6_9PEZI</name>
<feature type="compositionally biased region" description="Acidic residues" evidence="1">
    <location>
        <begin position="1"/>
        <end position="26"/>
    </location>
</feature>
<dbReference type="OrthoDB" id="2157530at2759"/>
<dbReference type="Proteomes" id="UP000504637">
    <property type="component" value="Unplaced"/>
</dbReference>
<dbReference type="PANTHER" id="PTHR24148:SF64">
    <property type="entry name" value="HETEROKARYON INCOMPATIBILITY DOMAIN-CONTAINING PROTEIN"/>
    <property type="match status" value="1"/>
</dbReference>
<accession>A0A6J3MDB6</accession>
<sequence>MSEEEPQQGAFEDDDVDDDSDADGVDGDFKVDDMHDDSDDDVFLFEAAASDPIWSKQQPLQYLLGRSRKNGRTSAKAVYGEPLTLERDAEGPRIRLLRIRPGARGEPIYGDLLVRPLFEGQIHYVALSYAWGKQVASRTIYLGPEELEFHLSPHLHAALDHLRHHKEYTYVWVDAICINQENDLERSAQIQIMAQIYHQANEVRVWLGVDGFANVADNDDDLMWALCQRESPWWRRLWVVQECAYSKKCPVVMFGQKQSSLQDLVERWTNVVQRQQGNGHSYQLSTLQYNLVFVEQLYAAWIEQSMTGRLPLLIRLRQTARHQYSVAHDRNFAILSLVNEEEVKKIKPDYRQPYSSL</sequence>
<reference evidence="4" key="1">
    <citation type="submission" date="2020-01" db="EMBL/GenBank/DDBJ databases">
        <authorList>
            <consortium name="DOE Joint Genome Institute"/>
            <person name="Haridas S."/>
            <person name="Albert R."/>
            <person name="Binder M."/>
            <person name="Bloem J."/>
            <person name="Labutti K."/>
            <person name="Salamov A."/>
            <person name="Andreopoulos B."/>
            <person name="Baker S.E."/>
            <person name="Barry K."/>
            <person name="Bills G."/>
            <person name="Bluhm B.H."/>
            <person name="Cannon C."/>
            <person name="Castanera R."/>
            <person name="Culley D.E."/>
            <person name="Daum C."/>
            <person name="Ezra D."/>
            <person name="Gonzalez J.B."/>
            <person name="Henrissat B."/>
            <person name="Kuo A."/>
            <person name="Liang C."/>
            <person name="Lipzen A."/>
            <person name="Lutzoni F."/>
            <person name="Magnuson J."/>
            <person name="Mondo S."/>
            <person name="Nolan M."/>
            <person name="Ohm R."/>
            <person name="Pangilinan J."/>
            <person name="Park H.-J."/>
            <person name="Ramirez L."/>
            <person name="Alfaro M."/>
            <person name="Sun H."/>
            <person name="Tritt A."/>
            <person name="Yoshinaga Y."/>
            <person name="Zwiers L.-H."/>
            <person name="Turgeon B.G."/>
            <person name="Goodwin S.B."/>
            <person name="Spatafora J.W."/>
            <person name="Crous P.W."/>
            <person name="Grigoriev I.V."/>
        </authorList>
    </citation>
    <scope>NUCLEOTIDE SEQUENCE</scope>
    <source>
        <strain evidence="4">CBS 342.82</strain>
    </source>
</reference>
<evidence type="ECO:0000259" key="2">
    <source>
        <dbReference type="Pfam" id="PF06985"/>
    </source>
</evidence>
<dbReference type="PANTHER" id="PTHR24148">
    <property type="entry name" value="ANKYRIN REPEAT DOMAIN-CONTAINING PROTEIN 39 HOMOLOG-RELATED"/>
    <property type="match status" value="1"/>
</dbReference>
<feature type="non-terminal residue" evidence="4">
    <location>
        <position position="357"/>
    </location>
</feature>
<reference evidence="4" key="3">
    <citation type="submission" date="2025-08" db="UniProtKB">
        <authorList>
            <consortium name="RefSeq"/>
        </authorList>
    </citation>
    <scope>IDENTIFICATION</scope>
    <source>
        <strain evidence="4">CBS 342.82</strain>
    </source>
</reference>
<dbReference type="RefSeq" id="XP_033463041.1">
    <property type="nucleotide sequence ID" value="XM_033600861.1"/>
</dbReference>
<dbReference type="InterPro" id="IPR052895">
    <property type="entry name" value="HetReg/Transcr_Mod"/>
</dbReference>
<protein>
    <submittedName>
        <fullName evidence="4">HET-domain-containing protein</fullName>
    </submittedName>
</protein>
<evidence type="ECO:0000313" key="3">
    <source>
        <dbReference type="Proteomes" id="UP000504637"/>
    </source>
</evidence>
<dbReference type="GeneID" id="54358661"/>
<reference evidence="4" key="2">
    <citation type="submission" date="2020-04" db="EMBL/GenBank/DDBJ databases">
        <authorList>
            <consortium name="NCBI Genome Project"/>
        </authorList>
    </citation>
    <scope>NUCLEOTIDE SEQUENCE</scope>
    <source>
        <strain evidence="4">CBS 342.82</strain>
    </source>
</reference>
<dbReference type="InterPro" id="IPR010730">
    <property type="entry name" value="HET"/>
</dbReference>
<gene>
    <name evidence="4" type="ORF">K489DRAFT_312420</name>
</gene>
<keyword evidence="3" id="KW-1185">Reference proteome</keyword>
<feature type="region of interest" description="Disordered" evidence="1">
    <location>
        <begin position="1"/>
        <end position="34"/>
    </location>
</feature>
<dbReference type="Pfam" id="PF06985">
    <property type="entry name" value="HET"/>
    <property type="match status" value="1"/>
</dbReference>
<evidence type="ECO:0000313" key="4">
    <source>
        <dbReference type="RefSeq" id="XP_033463041.1"/>
    </source>
</evidence>
<feature type="domain" description="Heterokaryon incompatibility" evidence="2">
    <location>
        <begin position="124"/>
        <end position="211"/>
    </location>
</feature>